<dbReference type="AlphaFoldDB" id="A0A9D4T6L3"/>
<reference evidence="2" key="2">
    <citation type="submission" date="2021-09" db="EMBL/GenBank/DDBJ databases">
        <authorList>
            <person name="Jia N."/>
            <person name="Wang J."/>
            <person name="Shi W."/>
            <person name="Du L."/>
            <person name="Sun Y."/>
            <person name="Zhan W."/>
            <person name="Jiang J."/>
            <person name="Wang Q."/>
            <person name="Zhang B."/>
            <person name="Ji P."/>
            <person name="Sakyi L.B."/>
            <person name="Cui X."/>
            <person name="Yuan T."/>
            <person name="Jiang B."/>
            <person name="Yang W."/>
            <person name="Lam T.T.-Y."/>
            <person name="Chang Q."/>
            <person name="Ding S."/>
            <person name="Wang X."/>
            <person name="Zhu J."/>
            <person name="Ruan X."/>
            <person name="Zhao L."/>
            <person name="Wei J."/>
            <person name="Que T."/>
            <person name="Du C."/>
            <person name="Cheng J."/>
            <person name="Dai P."/>
            <person name="Han X."/>
            <person name="Huang E."/>
            <person name="Gao Y."/>
            <person name="Liu J."/>
            <person name="Shao H."/>
            <person name="Ye R."/>
            <person name="Li L."/>
            <person name="Wei W."/>
            <person name="Wang X."/>
            <person name="Wang C."/>
            <person name="Huo Q."/>
            <person name="Li W."/>
            <person name="Guo W."/>
            <person name="Chen H."/>
            <person name="Chen S."/>
            <person name="Zhou L."/>
            <person name="Zhou L."/>
            <person name="Ni X."/>
            <person name="Tian J."/>
            <person name="Zhou Y."/>
            <person name="Sheng Y."/>
            <person name="Liu T."/>
            <person name="Pan Y."/>
            <person name="Xia L."/>
            <person name="Li J."/>
            <person name="Zhao F."/>
            <person name="Cao W."/>
        </authorList>
    </citation>
    <scope>NUCLEOTIDE SEQUENCE</scope>
    <source>
        <strain evidence="2">Rsan-2018</strain>
        <tissue evidence="2">Larvae</tissue>
    </source>
</reference>
<dbReference type="Proteomes" id="UP000821837">
    <property type="component" value="Chromosome 11"/>
</dbReference>
<name>A0A9D4T6L3_RHISA</name>
<protein>
    <submittedName>
        <fullName evidence="2">Uncharacterized protein</fullName>
    </submittedName>
</protein>
<comment type="caution">
    <text evidence="2">The sequence shown here is derived from an EMBL/GenBank/DDBJ whole genome shotgun (WGS) entry which is preliminary data.</text>
</comment>
<reference evidence="2" key="1">
    <citation type="journal article" date="2020" name="Cell">
        <title>Large-Scale Comparative Analyses of Tick Genomes Elucidate Their Genetic Diversity and Vector Capacities.</title>
        <authorList>
            <consortium name="Tick Genome and Microbiome Consortium (TIGMIC)"/>
            <person name="Jia N."/>
            <person name="Wang J."/>
            <person name="Shi W."/>
            <person name="Du L."/>
            <person name="Sun Y."/>
            <person name="Zhan W."/>
            <person name="Jiang J.F."/>
            <person name="Wang Q."/>
            <person name="Zhang B."/>
            <person name="Ji P."/>
            <person name="Bell-Sakyi L."/>
            <person name="Cui X.M."/>
            <person name="Yuan T.T."/>
            <person name="Jiang B.G."/>
            <person name="Yang W.F."/>
            <person name="Lam T.T."/>
            <person name="Chang Q.C."/>
            <person name="Ding S.J."/>
            <person name="Wang X.J."/>
            <person name="Zhu J.G."/>
            <person name="Ruan X.D."/>
            <person name="Zhao L."/>
            <person name="Wei J.T."/>
            <person name="Ye R.Z."/>
            <person name="Que T.C."/>
            <person name="Du C.H."/>
            <person name="Zhou Y.H."/>
            <person name="Cheng J.X."/>
            <person name="Dai P.F."/>
            <person name="Guo W.B."/>
            <person name="Han X.H."/>
            <person name="Huang E.J."/>
            <person name="Li L.F."/>
            <person name="Wei W."/>
            <person name="Gao Y.C."/>
            <person name="Liu J.Z."/>
            <person name="Shao H.Z."/>
            <person name="Wang X."/>
            <person name="Wang C.C."/>
            <person name="Yang T.C."/>
            <person name="Huo Q.B."/>
            <person name="Li W."/>
            <person name="Chen H.Y."/>
            <person name="Chen S.E."/>
            <person name="Zhou L.G."/>
            <person name="Ni X.B."/>
            <person name="Tian J.H."/>
            <person name="Sheng Y."/>
            <person name="Liu T."/>
            <person name="Pan Y.S."/>
            <person name="Xia L.Y."/>
            <person name="Li J."/>
            <person name="Zhao F."/>
            <person name="Cao W.C."/>
        </authorList>
    </citation>
    <scope>NUCLEOTIDE SEQUENCE</scope>
    <source>
        <strain evidence="2">Rsan-2018</strain>
    </source>
</reference>
<sequence>MCDYRGVTTVCSRCAQDVHVRKDSHTPRCARCEAFGHDRTGCSATCRRCAGEHATAGCLQQRSYAAAAAERPAASGRAVATEGEARGQDIAALDEAHEVQARETDNSPEGAPVKDWSTWADDSSSSLPVERGTALSTDAESPSGLSQVVSAESESSGAKPPTVKHTGSQVAAGRGHRAHVVDSPIRWTTTEPANTPHDQQPLSPISQAVKQGRGPSL</sequence>
<evidence type="ECO:0000313" key="2">
    <source>
        <dbReference type="EMBL" id="KAH7973289.1"/>
    </source>
</evidence>
<accession>A0A9D4T6L3</accession>
<proteinExistence type="predicted"/>
<feature type="region of interest" description="Disordered" evidence="1">
    <location>
        <begin position="99"/>
        <end position="217"/>
    </location>
</feature>
<feature type="compositionally biased region" description="Polar residues" evidence="1">
    <location>
        <begin position="134"/>
        <end position="156"/>
    </location>
</feature>
<evidence type="ECO:0000313" key="3">
    <source>
        <dbReference type="Proteomes" id="UP000821837"/>
    </source>
</evidence>
<gene>
    <name evidence="2" type="ORF">HPB52_023354</name>
</gene>
<feature type="compositionally biased region" description="Polar residues" evidence="1">
    <location>
        <begin position="186"/>
        <end position="209"/>
    </location>
</feature>
<evidence type="ECO:0000256" key="1">
    <source>
        <dbReference type="SAM" id="MobiDB-lite"/>
    </source>
</evidence>
<dbReference type="EMBL" id="JABSTV010001247">
    <property type="protein sequence ID" value="KAH7973289.1"/>
    <property type="molecule type" value="Genomic_DNA"/>
</dbReference>
<keyword evidence="3" id="KW-1185">Reference proteome</keyword>
<feature type="compositionally biased region" description="Low complexity" evidence="1">
    <location>
        <begin position="115"/>
        <end position="126"/>
    </location>
</feature>
<organism evidence="2 3">
    <name type="scientific">Rhipicephalus sanguineus</name>
    <name type="common">Brown dog tick</name>
    <name type="synonym">Ixodes sanguineus</name>
    <dbReference type="NCBI Taxonomy" id="34632"/>
    <lineage>
        <taxon>Eukaryota</taxon>
        <taxon>Metazoa</taxon>
        <taxon>Ecdysozoa</taxon>
        <taxon>Arthropoda</taxon>
        <taxon>Chelicerata</taxon>
        <taxon>Arachnida</taxon>
        <taxon>Acari</taxon>
        <taxon>Parasitiformes</taxon>
        <taxon>Ixodida</taxon>
        <taxon>Ixodoidea</taxon>
        <taxon>Ixodidae</taxon>
        <taxon>Rhipicephalinae</taxon>
        <taxon>Rhipicephalus</taxon>
        <taxon>Rhipicephalus</taxon>
    </lineage>
</organism>